<comment type="caution">
    <text evidence="17">The sequence shown here is derived from an EMBL/GenBank/DDBJ whole genome shotgun (WGS) entry which is preliminary data.</text>
</comment>
<dbReference type="EMBL" id="CAJNOC010000281">
    <property type="protein sequence ID" value="CAF0738254.1"/>
    <property type="molecule type" value="Genomic_DNA"/>
</dbReference>
<gene>
    <name evidence="17" type="ORF">OXX778_LOCUS3245</name>
</gene>
<feature type="region of interest" description="Disordered" evidence="14">
    <location>
        <begin position="195"/>
        <end position="285"/>
    </location>
</feature>
<dbReference type="PROSITE" id="PS51192">
    <property type="entry name" value="HELICASE_ATP_BIND_1"/>
    <property type="match status" value="1"/>
</dbReference>
<evidence type="ECO:0000313" key="17">
    <source>
        <dbReference type="EMBL" id="CAF0738254.1"/>
    </source>
</evidence>
<keyword evidence="6" id="KW-0067">ATP-binding</keyword>
<comment type="catalytic activity">
    <reaction evidence="12">
        <text>ATP + H2O = ADP + phosphate + H(+)</text>
        <dbReference type="Rhea" id="RHEA:13065"/>
        <dbReference type="ChEBI" id="CHEBI:15377"/>
        <dbReference type="ChEBI" id="CHEBI:15378"/>
        <dbReference type="ChEBI" id="CHEBI:30616"/>
        <dbReference type="ChEBI" id="CHEBI:43474"/>
        <dbReference type="ChEBI" id="CHEBI:456216"/>
    </reaction>
</comment>
<dbReference type="InterPro" id="IPR014001">
    <property type="entry name" value="Helicase_ATP-bd"/>
</dbReference>
<comment type="similarity">
    <text evidence="2">Belongs to the helicase family. RecQ subfamily.</text>
</comment>
<feature type="coiled-coil region" evidence="13">
    <location>
        <begin position="606"/>
        <end position="633"/>
    </location>
</feature>
<keyword evidence="4" id="KW-0378">Hydrolase</keyword>
<evidence type="ECO:0000256" key="10">
    <source>
        <dbReference type="ARBA" id="ARBA00034617"/>
    </source>
</evidence>
<evidence type="ECO:0000259" key="16">
    <source>
        <dbReference type="PROSITE" id="PS51194"/>
    </source>
</evidence>
<feature type="compositionally biased region" description="Basic residues" evidence="14">
    <location>
        <begin position="275"/>
        <end position="284"/>
    </location>
</feature>
<feature type="compositionally biased region" description="Basic residues" evidence="14">
    <location>
        <begin position="241"/>
        <end position="259"/>
    </location>
</feature>
<evidence type="ECO:0000259" key="15">
    <source>
        <dbReference type="PROSITE" id="PS51192"/>
    </source>
</evidence>
<sequence>MVDIPVLFSKTKPKSFSFATNITSIFKNFEESEQKNLNLSKPILLTNDFDSGKENMATNKPSAKRSREESTEEENLPNKMAKKICQEPPETEDKTDKPKKTTFNDANFRRLNMKTFKSKGYRGGTSKGTKFKRFQWSKNKNKNKLNAKYGVGLKLDDESETVNYNLLCDETEEKETLVQEEVIDEMSAEAQFAKLNKNNDHNSKSTQKKAKNPKDKNQDTQNNEIQNSEEAVAHDEDNEKKTKKSIIKIKKSPKKKANKVNKNENKEIDPEVKSSKAKSTRKPKKVDEELNDDICRKIIEDDDEIEMNQFMADENSELSDPKPLFSVDEQGNVPERLPDFAYKVLEKDFGHKNFKKNQEEAIIRILCGQSALAILSTGYGKSLIYQFAALMYARKYPGSIVLVVSPLISLMQDQLHNLTKSLKAASCDSTMTEKEFEFLVQDINNGKINILYMSPEAIINKKIKSLPRLAFVCIDEVHCLSQWSHNFRPSYLQLCQILFDFYNAKCILGLTATATDSSIEEIRGYFDIDKRNIIKDCDLPENLNISITKDNNKEQALIELLKSPEFKPFFNHVIIYCSRREQTERLAQLLRLSLHSYKKSFNLDKYSKMEKKSKESTKELKKMKKEEDELNEDDIAESYHAGLTTQQRKRIQNRFIKGKLKIIVATLAFGMGINMPNIRAVIHYNMPKSIENYVQEIGRAGRDGKNSICHLFLENQREDINEIKKYIHMSGYDQLTIKKLLAKIFDTCSDDKFSEKNSEFNHHVALPIPDMVDLLDVKEETILTLLCYLEAAKYLKIMSNCFKTCTIKSYKGIDYLKQLAKTNDFVALILEQHNKNSKSSANDDEIRVELIELCEATKGNFLKFCNKSM</sequence>
<dbReference type="Pfam" id="PF00270">
    <property type="entry name" value="DEAD"/>
    <property type="match status" value="1"/>
</dbReference>
<evidence type="ECO:0000256" key="14">
    <source>
        <dbReference type="SAM" id="MobiDB-lite"/>
    </source>
</evidence>
<evidence type="ECO:0000256" key="6">
    <source>
        <dbReference type="ARBA" id="ARBA00022840"/>
    </source>
</evidence>
<dbReference type="OrthoDB" id="18781at2759"/>
<keyword evidence="9" id="KW-0539">Nucleus</keyword>
<dbReference type="GO" id="GO:0005737">
    <property type="term" value="C:cytoplasm"/>
    <property type="evidence" value="ECO:0007669"/>
    <property type="project" value="TreeGrafter"/>
</dbReference>
<keyword evidence="8" id="KW-0413">Isomerase</keyword>
<evidence type="ECO:0000256" key="7">
    <source>
        <dbReference type="ARBA" id="ARBA00023125"/>
    </source>
</evidence>
<dbReference type="GO" id="GO:0016787">
    <property type="term" value="F:hydrolase activity"/>
    <property type="evidence" value="ECO:0007669"/>
    <property type="project" value="UniProtKB-KW"/>
</dbReference>
<dbReference type="GO" id="GO:0000724">
    <property type="term" value="P:double-strand break repair via homologous recombination"/>
    <property type="evidence" value="ECO:0007669"/>
    <property type="project" value="TreeGrafter"/>
</dbReference>
<evidence type="ECO:0000256" key="11">
    <source>
        <dbReference type="ARBA" id="ARBA00034808"/>
    </source>
</evidence>
<dbReference type="Pfam" id="PF00271">
    <property type="entry name" value="Helicase_C"/>
    <property type="match status" value="1"/>
</dbReference>
<dbReference type="AlphaFoldDB" id="A0A813NDZ3"/>
<evidence type="ECO:0000256" key="9">
    <source>
        <dbReference type="ARBA" id="ARBA00023242"/>
    </source>
</evidence>
<dbReference type="InterPro" id="IPR001650">
    <property type="entry name" value="Helicase_C-like"/>
</dbReference>
<dbReference type="SMART" id="SM00490">
    <property type="entry name" value="HELICc"/>
    <property type="match status" value="1"/>
</dbReference>
<comment type="catalytic activity">
    <reaction evidence="10">
        <text>Couples ATP hydrolysis with the unwinding of duplex DNA by translocating in the 3'-5' direction.</text>
        <dbReference type="EC" id="5.6.2.4"/>
    </reaction>
</comment>
<dbReference type="EC" id="5.6.2.4" evidence="11"/>
<dbReference type="PROSITE" id="PS51194">
    <property type="entry name" value="HELICASE_CTER"/>
    <property type="match status" value="1"/>
</dbReference>
<dbReference type="Gene3D" id="3.40.50.300">
    <property type="entry name" value="P-loop containing nucleotide triphosphate hydrolases"/>
    <property type="match status" value="2"/>
</dbReference>
<keyword evidence="3" id="KW-0547">Nucleotide-binding</keyword>
<evidence type="ECO:0000256" key="4">
    <source>
        <dbReference type="ARBA" id="ARBA00022801"/>
    </source>
</evidence>
<comment type="subcellular location">
    <subcellularLocation>
        <location evidence="1">Nucleus</location>
    </subcellularLocation>
</comment>
<evidence type="ECO:0000256" key="12">
    <source>
        <dbReference type="ARBA" id="ARBA00049360"/>
    </source>
</evidence>
<feature type="region of interest" description="Disordered" evidence="14">
    <location>
        <begin position="48"/>
        <end position="102"/>
    </location>
</feature>
<protein>
    <recommendedName>
        <fullName evidence="11">DNA 3'-5' helicase</fullName>
        <ecNumber evidence="11">5.6.2.4</ecNumber>
    </recommendedName>
</protein>
<keyword evidence="13" id="KW-0175">Coiled coil</keyword>
<keyword evidence="18" id="KW-1185">Reference proteome</keyword>
<dbReference type="PANTHER" id="PTHR13710:SF108">
    <property type="entry name" value="ATP-DEPENDENT DNA HELICASE Q4"/>
    <property type="match status" value="1"/>
</dbReference>
<feature type="compositionally biased region" description="Basic and acidic residues" evidence="14">
    <location>
        <begin position="231"/>
        <end position="240"/>
    </location>
</feature>
<evidence type="ECO:0000256" key="8">
    <source>
        <dbReference type="ARBA" id="ARBA00023235"/>
    </source>
</evidence>
<dbReference type="SMART" id="SM00487">
    <property type="entry name" value="DEXDc"/>
    <property type="match status" value="1"/>
</dbReference>
<dbReference type="PANTHER" id="PTHR13710">
    <property type="entry name" value="DNA HELICASE RECQ FAMILY MEMBER"/>
    <property type="match status" value="1"/>
</dbReference>
<feature type="domain" description="Helicase ATP-binding" evidence="15">
    <location>
        <begin position="362"/>
        <end position="532"/>
    </location>
</feature>
<reference evidence="17" key="1">
    <citation type="submission" date="2021-02" db="EMBL/GenBank/DDBJ databases">
        <authorList>
            <person name="Nowell W R."/>
        </authorList>
    </citation>
    <scope>NUCLEOTIDE SEQUENCE</scope>
    <source>
        <strain evidence="17">Ploen Becks lab</strain>
    </source>
</reference>
<dbReference type="GO" id="GO:0003677">
    <property type="term" value="F:DNA binding"/>
    <property type="evidence" value="ECO:0007669"/>
    <property type="project" value="UniProtKB-KW"/>
</dbReference>
<dbReference type="Proteomes" id="UP000663879">
    <property type="component" value="Unassembled WGS sequence"/>
</dbReference>
<dbReference type="InterPro" id="IPR027417">
    <property type="entry name" value="P-loop_NTPase"/>
</dbReference>
<dbReference type="GO" id="GO:0005694">
    <property type="term" value="C:chromosome"/>
    <property type="evidence" value="ECO:0007669"/>
    <property type="project" value="TreeGrafter"/>
</dbReference>
<dbReference type="GO" id="GO:0005524">
    <property type="term" value="F:ATP binding"/>
    <property type="evidence" value="ECO:0007669"/>
    <property type="project" value="UniProtKB-KW"/>
</dbReference>
<evidence type="ECO:0000256" key="2">
    <source>
        <dbReference type="ARBA" id="ARBA00005446"/>
    </source>
</evidence>
<name>A0A813NDZ3_9BILA</name>
<dbReference type="FunFam" id="3.40.50.300:FF:000772">
    <property type="entry name" value="ATP-dependent DNA helicase Q4"/>
    <property type="match status" value="1"/>
</dbReference>
<keyword evidence="5" id="KW-0347">Helicase</keyword>
<keyword evidence="7" id="KW-0238">DNA-binding</keyword>
<proteinExistence type="inferred from homology"/>
<feature type="domain" description="Helicase C-terminal" evidence="16">
    <location>
        <begin position="552"/>
        <end position="745"/>
    </location>
</feature>
<dbReference type="GO" id="GO:0009378">
    <property type="term" value="F:four-way junction helicase activity"/>
    <property type="evidence" value="ECO:0007669"/>
    <property type="project" value="TreeGrafter"/>
</dbReference>
<evidence type="ECO:0000256" key="3">
    <source>
        <dbReference type="ARBA" id="ARBA00022741"/>
    </source>
</evidence>
<dbReference type="GO" id="GO:0005634">
    <property type="term" value="C:nucleus"/>
    <property type="evidence" value="ECO:0007669"/>
    <property type="project" value="UniProtKB-SubCell"/>
</dbReference>
<feature type="compositionally biased region" description="Basic and acidic residues" evidence="14">
    <location>
        <begin position="261"/>
        <end position="274"/>
    </location>
</feature>
<evidence type="ECO:0000313" key="18">
    <source>
        <dbReference type="Proteomes" id="UP000663879"/>
    </source>
</evidence>
<dbReference type="SUPFAM" id="SSF52540">
    <property type="entry name" value="P-loop containing nucleoside triphosphate hydrolases"/>
    <property type="match status" value="1"/>
</dbReference>
<dbReference type="GO" id="GO:0043138">
    <property type="term" value="F:3'-5' DNA helicase activity"/>
    <property type="evidence" value="ECO:0007669"/>
    <property type="project" value="UniProtKB-EC"/>
</dbReference>
<accession>A0A813NDZ3</accession>
<feature type="compositionally biased region" description="Polar residues" evidence="14">
    <location>
        <begin position="219"/>
        <end position="229"/>
    </location>
</feature>
<organism evidence="17 18">
    <name type="scientific">Brachionus calyciflorus</name>
    <dbReference type="NCBI Taxonomy" id="104777"/>
    <lineage>
        <taxon>Eukaryota</taxon>
        <taxon>Metazoa</taxon>
        <taxon>Spiralia</taxon>
        <taxon>Gnathifera</taxon>
        <taxon>Rotifera</taxon>
        <taxon>Eurotatoria</taxon>
        <taxon>Monogononta</taxon>
        <taxon>Pseudotrocha</taxon>
        <taxon>Ploima</taxon>
        <taxon>Brachionidae</taxon>
        <taxon>Brachionus</taxon>
    </lineage>
</organism>
<evidence type="ECO:0000256" key="13">
    <source>
        <dbReference type="SAM" id="Coils"/>
    </source>
</evidence>
<evidence type="ECO:0000256" key="1">
    <source>
        <dbReference type="ARBA" id="ARBA00004123"/>
    </source>
</evidence>
<dbReference type="InterPro" id="IPR011545">
    <property type="entry name" value="DEAD/DEAH_box_helicase_dom"/>
</dbReference>
<evidence type="ECO:0000256" key="5">
    <source>
        <dbReference type="ARBA" id="ARBA00022806"/>
    </source>
</evidence>